<name>A0A553P357_TIGCA</name>
<feature type="region of interest" description="Disordered" evidence="4">
    <location>
        <begin position="1290"/>
        <end position="1455"/>
    </location>
</feature>
<dbReference type="SUPFAM" id="SSF48371">
    <property type="entry name" value="ARM repeat"/>
    <property type="match status" value="2"/>
</dbReference>
<reference evidence="8 9" key="1">
    <citation type="journal article" date="2018" name="Nat. Ecol. Evol.">
        <title>Genomic signatures of mitonuclear coevolution across populations of Tigriopus californicus.</title>
        <authorList>
            <person name="Barreto F.S."/>
            <person name="Watson E.T."/>
            <person name="Lima T.G."/>
            <person name="Willett C.S."/>
            <person name="Edmands S."/>
            <person name="Li W."/>
            <person name="Burton R.S."/>
        </authorList>
    </citation>
    <scope>NUCLEOTIDE SEQUENCE [LARGE SCALE GENOMIC DNA]</scope>
    <source>
        <strain evidence="8 9">San Diego</strain>
    </source>
</reference>
<sequence length="2015" mass="228250">MSSEVTLNLRTSVPKMAPQPRAVVVKPAENLAVSLAQIQELFHPDVGGSCSTSVSLQFEPPDAMERLASWLEALRHATKFSDQVAVLDQIFEDGWASTSNVWLALGLFLTFPPSSHLLNRIRKQLTQTSEVDALSRPLVSILTVLARQNESILGPALGRCLESGPITKQIVVAASEQFMPLVLNQILSMNPGVFNQEPQFTSLIRALGQLSSLGNIDPPPKSTLKALADLTRAPETSMDHKLNFCLPVCRWMLLTHDVLITCQSMVADLELDHDPSAEVCFIQAFIVSCRPKMFREQGPKAVDRILVLTKKHPSGPVLLQVSRFAVQFLKRIKAEFTSSSDMEMDLEKCSSQLEDLLWILFESKIESVRHNTCNALAALISILQHKDKQHLDGILRRIVSMNSRSKIRCLALLQVLKALPWTGTLDKLLDESIQNEVTALFEDVHLKKYAIELYEALLVSSHQGSTESPQEWREHWLPPLFQASHEPEIEHLITKVWRLCPDYFDNVNSTHQPTDSDPKSQKIFLLVIKSKKSSNKAKYEDFLDLKVYVHSFLAFNDDVRLLAFESLITSRKGAEPYTKRELEIVLKQSMENMNLETNWAKERYMSLNKKFCCRLSASWDAMVNQMGLDYLSAFVQDLRKIYFQSLFPEANPPRRAMALESIRIVREALSKQFQPARDQFEGSILIKVLGDSFESNKRLALNLLQDFNSDQLSLATSSQVGPIIDKCRIMQRSTNPAHSLEAAYLVLLLSKQCGYKQYLGIEDATQEDVITFTIQRLLRDLTDQLSVARSNLSQAAQTHPMYGVLLNLRMFFEFKLISKSGCFGDELEALFNLMTDIHEVILPVLQSDAPEGVTFETDASSSDAQALLLCAWRTSKEISLLMTSLAKVYLLTNQHEHLCGIFRFLCDSLSVLKHRGAFEQAHLAFATLCQALGGSKRLKSLVDTELAKVLQAISNGESLCSTRRSAGLPFLILSLVSAQGREDRSGTLSSVMQSLFSNAEDPDIPVASRVNALHILRALFRANAFGDDMYTFTEQGLITTISGCNSNLWEIRNASTLMYSTLVTRIFGVKRDKDEFSQKNAITTRMFFQKHPRLFHIFKAMLQNLVECLDKGRGSTWPQESVCVPILVLLAKLKPAPISTGVDQFPVIRRIKTYFPLFTMSKEEGSSPNLLDDLNFLEHFYERGGSDGADNVVRQFSPFLSHPNFGSQNKELMKTIVRKYCRSEETNGVRTFHLKAEFLGKLPSDILEIDVSSLRRRSRTLPIYEPSEQDEINRFIPPKSIQENVEFPKIESDEENNEPNPPPLPERKSLSLPAIGPHLPLDLGQPPLLPPKRKLPSLIEKKPPPSKLNSSERPPLPEKPNAIKMRPLDSDVPHQPLSGTKSNPTSLAHEERPALPPKYKRRPGPRSDDELSNKKETFKAQKSVKEIRSQFESIETSSTTGKSGPNDRRLRRRPSSVVVPKLNTEIQTWLRLVSKTNPDLNRVIKVVEKNHRILGVQDLCGYTGLHWLCKQGSFEAVDRLFKANLVHRSDLNARSRGGYTALMLCAIQRHSKLYNMMREQPNLDLSMRDYSGRTAEHFYGEDQEEDLTDGRRDRSGGESLRCVVCRIFFHSLELIQFDESTRTPDMLLELNRGLLLQHENLIADPESCRDIAAFHFRSLTVDLFAAIALRFEVNLEDMILMFRFGPESSRMSILRQLGNSQSHFVLSQFIPLLLDSCLSSGSVILEPQHNEFYECILEVINKWLTRVERDNVKNLSSSHLNRLQELVTISINRETMKEQEDEEAEATTARALETEDKSARLMWFSPQLVCLASKLNSWNKINSSAFWDFLLQATSHNGLDTDEQSALAIVQCLQYFHQQTQNPTLLDWQDSLVWYLVLTLCYHNNWNVRNAMCQFYLAMFPLESHSPPSQLGPNFIRRIQCNFGTIGGVLRFLQDLADDHFQEERDDSIFDQSAAQNWRENHLIRSDLKETCMDFILKSDVDLLALQNSAGLCEGLNSKAALLTYFDTSYKSETG</sequence>
<feature type="domain" description="DUF2428" evidence="5">
    <location>
        <begin position="828"/>
        <end position="1050"/>
    </location>
</feature>
<comment type="similarity">
    <text evidence="1">Belongs to the THADA family.</text>
</comment>
<dbReference type="InterPro" id="IPR051954">
    <property type="entry name" value="tRNA_methyltransferase_THADA"/>
</dbReference>
<dbReference type="PANTHER" id="PTHR14387">
    <property type="entry name" value="THADA/DEATH RECEPTOR INTERACTING PROTEIN"/>
    <property type="match status" value="1"/>
</dbReference>
<dbReference type="Pfam" id="PF10350">
    <property type="entry name" value="DUF2428"/>
    <property type="match status" value="1"/>
</dbReference>
<feature type="domain" description="tRNA (32-2'-O)-methyltransferase regulator THADA-like C-terminal TPR repeats region" evidence="7">
    <location>
        <begin position="1052"/>
        <end position="1139"/>
    </location>
</feature>
<dbReference type="EMBL" id="VCGU01000008">
    <property type="protein sequence ID" value="TRY72104.1"/>
    <property type="molecule type" value="Genomic_DNA"/>
</dbReference>
<dbReference type="SUPFAM" id="SSF48403">
    <property type="entry name" value="Ankyrin repeat"/>
    <property type="match status" value="1"/>
</dbReference>
<dbReference type="InterPro" id="IPR036770">
    <property type="entry name" value="Ankyrin_rpt-contain_sf"/>
</dbReference>
<evidence type="ECO:0000259" key="7">
    <source>
        <dbReference type="Pfam" id="PF25151"/>
    </source>
</evidence>
<organism evidence="8 9">
    <name type="scientific">Tigriopus californicus</name>
    <name type="common">Marine copepod</name>
    <dbReference type="NCBI Taxonomy" id="6832"/>
    <lineage>
        <taxon>Eukaryota</taxon>
        <taxon>Metazoa</taxon>
        <taxon>Ecdysozoa</taxon>
        <taxon>Arthropoda</taxon>
        <taxon>Crustacea</taxon>
        <taxon>Multicrustacea</taxon>
        <taxon>Hexanauplia</taxon>
        <taxon>Copepoda</taxon>
        <taxon>Harpacticoida</taxon>
        <taxon>Harpacticidae</taxon>
        <taxon>Tigriopus</taxon>
    </lineage>
</organism>
<evidence type="ECO:0000313" key="8">
    <source>
        <dbReference type="EMBL" id="TRY72104.1"/>
    </source>
</evidence>
<accession>A0A553P357</accession>
<dbReference type="InterPro" id="IPR016024">
    <property type="entry name" value="ARM-type_fold"/>
</dbReference>
<evidence type="ECO:0000259" key="6">
    <source>
        <dbReference type="Pfam" id="PF25150"/>
    </source>
</evidence>
<comment type="caution">
    <text evidence="8">The sequence shown here is derived from an EMBL/GenBank/DDBJ whole genome shotgun (WGS) entry which is preliminary data.</text>
</comment>
<dbReference type="Gene3D" id="1.25.40.20">
    <property type="entry name" value="Ankyrin repeat-containing domain"/>
    <property type="match status" value="1"/>
</dbReference>
<feature type="compositionally biased region" description="Basic and acidic residues" evidence="4">
    <location>
        <begin position="1405"/>
        <end position="1429"/>
    </location>
</feature>
<evidence type="ECO:0000256" key="4">
    <source>
        <dbReference type="SAM" id="MobiDB-lite"/>
    </source>
</evidence>
<dbReference type="InterPro" id="IPR056842">
    <property type="entry name" value="THADA-like_TPR_C"/>
</dbReference>
<evidence type="ECO:0000256" key="2">
    <source>
        <dbReference type="ARBA" id="ARBA00022694"/>
    </source>
</evidence>
<evidence type="ECO:0000256" key="3">
    <source>
        <dbReference type="ARBA" id="ARBA00035698"/>
    </source>
</evidence>
<protein>
    <recommendedName>
        <fullName evidence="3">tRNA (32-2'-O)-methyltransferase regulator THADA</fullName>
    </recommendedName>
</protein>
<dbReference type="InterPro" id="IPR019442">
    <property type="entry name" value="THADA/TRM732_DUF2428"/>
</dbReference>
<dbReference type="GO" id="GO:0030488">
    <property type="term" value="P:tRNA methylation"/>
    <property type="evidence" value="ECO:0007669"/>
    <property type="project" value="TreeGrafter"/>
</dbReference>
<evidence type="ECO:0000256" key="1">
    <source>
        <dbReference type="ARBA" id="ARBA00010409"/>
    </source>
</evidence>
<keyword evidence="2" id="KW-0819">tRNA processing</keyword>
<feature type="compositionally biased region" description="Low complexity" evidence="4">
    <location>
        <begin position="1317"/>
        <end position="1326"/>
    </location>
</feature>
<dbReference type="InterPro" id="IPR056843">
    <property type="entry name" value="THADA-like_TPR"/>
</dbReference>
<proteinExistence type="inferred from homology"/>
<dbReference type="Pfam" id="PF25150">
    <property type="entry name" value="TPR_Trm732"/>
    <property type="match status" value="1"/>
</dbReference>
<dbReference type="STRING" id="6832.A0A553P357"/>
<evidence type="ECO:0000313" key="9">
    <source>
        <dbReference type="Proteomes" id="UP000318571"/>
    </source>
</evidence>
<dbReference type="Proteomes" id="UP000318571">
    <property type="component" value="Chromosome 7"/>
</dbReference>
<dbReference type="GO" id="GO:0005829">
    <property type="term" value="C:cytosol"/>
    <property type="evidence" value="ECO:0007669"/>
    <property type="project" value="TreeGrafter"/>
</dbReference>
<dbReference type="Pfam" id="PF25151">
    <property type="entry name" value="TPR_Trm732_C"/>
    <property type="match status" value="1"/>
</dbReference>
<gene>
    <name evidence="8" type="ORF">TCAL_01106</name>
</gene>
<dbReference type="PANTHER" id="PTHR14387:SF7">
    <property type="entry name" value="THYROID ADENOMA-ASSOCIATED PROTEIN"/>
    <property type="match status" value="1"/>
</dbReference>
<feature type="domain" description="tRNA (32-2'-O)-methyltransferase regulator THADA-like TPR repeats region" evidence="6">
    <location>
        <begin position="472"/>
        <end position="664"/>
    </location>
</feature>
<feature type="compositionally biased region" description="Polar residues" evidence="4">
    <location>
        <begin position="1430"/>
        <end position="1443"/>
    </location>
</feature>
<keyword evidence="9" id="KW-1185">Reference proteome</keyword>
<feature type="compositionally biased region" description="Polar residues" evidence="4">
    <location>
        <begin position="1377"/>
        <end position="1386"/>
    </location>
</feature>
<evidence type="ECO:0000259" key="5">
    <source>
        <dbReference type="Pfam" id="PF10350"/>
    </source>
</evidence>